<comment type="caution">
    <text evidence="2">The sequence shown here is derived from an EMBL/GenBank/DDBJ whole genome shotgun (WGS) entry which is preliminary data.</text>
</comment>
<name>A0ABY2AFE4_9GAMM</name>
<gene>
    <name evidence="2" type="ORF">EZV61_19205</name>
</gene>
<feature type="domain" description="Replication-associated protein ORF2/G2P" evidence="1">
    <location>
        <begin position="8"/>
        <end position="138"/>
    </location>
</feature>
<proteinExistence type="predicted"/>
<protein>
    <recommendedName>
        <fullName evidence="1">Replication-associated protein ORF2/G2P domain-containing protein</fullName>
    </recommendedName>
</protein>
<dbReference type="EMBL" id="SJXE01000021">
    <property type="protein sequence ID" value="TCI01114.1"/>
    <property type="molecule type" value="Genomic_DNA"/>
</dbReference>
<dbReference type="Proteomes" id="UP000292554">
    <property type="component" value="Unassembled WGS sequence"/>
</dbReference>
<keyword evidence="3" id="KW-1185">Reference proteome</keyword>
<evidence type="ECO:0000313" key="2">
    <source>
        <dbReference type="EMBL" id="TCI01114.1"/>
    </source>
</evidence>
<evidence type="ECO:0000313" key="3">
    <source>
        <dbReference type="Proteomes" id="UP000292554"/>
    </source>
</evidence>
<dbReference type="Pfam" id="PF23343">
    <property type="entry name" value="REP_ORF2-G2P"/>
    <property type="match status" value="1"/>
</dbReference>
<dbReference type="RefSeq" id="WP_131417638.1">
    <property type="nucleotide sequence ID" value="NZ_SJXE01000021.1"/>
</dbReference>
<accession>A0ABY2AFE4</accession>
<evidence type="ECO:0000259" key="1">
    <source>
        <dbReference type="Pfam" id="PF23343"/>
    </source>
</evidence>
<organism evidence="2 3">
    <name type="scientific">Corallincola luteus</name>
    <dbReference type="NCBI Taxonomy" id="1775177"/>
    <lineage>
        <taxon>Bacteria</taxon>
        <taxon>Pseudomonadati</taxon>
        <taxon>Pseudomonadota</taxon>
        <taxon>Gammaproteobacteria</taxon>
        <taxon>Alteromonadales</taxon>
        <taxon>Psychromonadaceae</taxon>
        <taxon>Corallincola</taxon>
    </lineage>
</organism>
<sequence length="331" mass="39825">MLGHRHTIFFTLTCTDDHIKYAFDKDTGEVLKYNDDMKPYLQLLLKRIDTRLRRKYPETFTKKHKGYEYYFCLEYGPTTQRPHLHGVINHNYCDDDFTDVFLDWKRKIGYTVVKSIKRTDTSTFSKVAHYVSKYSSKGVLDSLFRHFRNKTIPAPWRIYSSGFGKSYLSHKQLSWHRAEDIRRRDFKNPYSYITTRADTIYKRMCYHTDGYSFSMPLYYKDKIIAAPIRKIQRPNIDGKMETRYVKLRANTLSLLFELGLARHRIQVHLQQLRAMANNLKTSDFDEVYHNFVTQEESLIQESYKVICTQMNNYYFCKKYKQKRYSYTSNYE</sequence>
<dbReference type="InterPro" id="IPR056906">
    <property type="entry name" value="ORF2/G2P_dom"/>
</dbReference>
<reference evidence="2 3" key="1">
    <citation type="submission" date="2019-02" db="EMBL/GenBank/DDBJ databases">
        <title>Corallincola luteus sp. nov., a marine bacterium isolated from surface sediment of Bohai Sea in China.</title>
        <authorList>
            <person name="Ren Q."/>
        </authorList>
    </citation>
    <scope>NUCLEOTIDE SEQUENCE [LARGE SCALE GENOMIC DNA]</scope>
    <source>
        <strain evidence="2 3">DASS28</strain>
    </source>
</reference>